<dbReference type="InterPro" id="IPR046738">
    <property type="entry name" value="DUF6788"/>
</dbReference>
<name>T1CZ67_9ZZZZ</name>
<dbReference type="Pfam" id="PF20586">
    <property type="entry name" value="DUF6788"/>
    <property type="match status" value="1"/>
</dbReference>
<gene>
    <name evidence="3" type="ORF">B1A_04400</name>
    <name evidence="2" type="ORF">B1B_04301</name>
</gene>
<feature type="domain" description="DUF6788" evidence="1">
    <location>
        <begin position="13"/>
        <end position="78"/>
    </location>
</feature>
<proteinExistence type="predicted"/>
<accession>T1CZ67</accession>
<reference evidence="3" key="1">
    <citation type="submission" date="2013-08" db="EMBL/GenBank/DDBJ databases">
        <authorList>
            <person name="Mendez C."/>
            <person name="Richter M."/>
            <person name="Ferrer M."/>
            <person name="Sanchez J."/>
        </authorList>
    </citation>
    <scope>NUCLEOTIDE SEQUENCE</scope>
</reference>
<protein>
    <recommendedName>
        <fullName evidence="1">DUF6788 domain-containing protein</fullName>
    </recommendedName>
</protein>
<reference evidence="3" key="2">
    <citation type="journal article" date="2014" name="ISME J.">
        <title>Microbial stratification in low pH oxic and suboxic macroscopic growths along an acid mine drainage.</title>
        <authorList>
            <person name="Mendez-Garcia C."/>
            <person name="Mesa V."/>
            <person name="Sprenger R.R."/>
            <person name="Richter M."/>
            <person name="Diez M.S."/>
            <person name="Solano J."/>
            <person name="Bargiela R."/>
            <person name="Golyshina O.V."/>
            <person name="Manteca A."/>
            <person name="Ramos J.L."/>
            <person name="Gallego J.R."/>
            <person name="Llorente I."/>
            <person name="Martins Dos Santos V.A."/>
            <person name="Jensen O.N."/>
            <person name="Pelaez A.I."/>
            <person name="Sanchez J."/>
            <person name="Ferrer M."/>
        </authorList>
    </citation>
    <scope>NUCLEOTIDE SEQUENCE</scope>
</reference>
<dbReference type="AlphaFoldDB" id="T1CZ67"/>
<sequence>MPGPSEAERLTQATLAQRLADAGFVLPGSLITRRMRCGKPNCHCHGEPPELHGPYFQWTRSAERKTLTCLLTEELVERYRPWFENTRALRQTLTELEALSVAVVDRDRRERS</sequence>
<evidence type="ECO:0000313" key="2">
    <source>
        <dbReference type="EMBL" id="EQD71715.1"/>
    </source>
</evidence>
<organism evidence="3">
    <name type="scientific">mine drainage metagenome</name>
    <dbReference type="NCBI Taxonomy" id="410659"/>
    <lineage>
        <taxon>unclassified sequences</taxon>
        <taxon>metagenomes</taxon>
        <taxon>ecological metagenomes</taxon>
    </lineage>
</organism>
<comment type="caution">
    <text evidence="3">The sequence shown here is derived from an EMBL/GenBank/DDBJ whole genome shotgun (WGS) entry which is preliminary data.</text>
</comment>
<dbReference type="EMBL" id="AUZX01003192">
    <property type="protein sequence ID" value="EQD74584.1"/>
    <property type="molecule type" value="Genomic_DNA"/>
</dbReference>
<dbReference type="EMBL" id="AUZY01002693">
    <property type="protein sequence ID" value="EQD71715.1"/>
    <property type="molecule type" value="Genomic_DNA"/>
</dbReference>
<evidence type="ECO:0000259" key="1">
    <source>
        <dbReference type="Pfam" id="PF20586"/>
    </source>
</evidence>
<evidence type="ECO:0000313" key="3">
    <source>
        <dbReference type="EMBL" id="EQD74584.1"/>
    </source>
</evidence>